<dbReference type="Pfam" id="PF22780">
    <property type="entry name" value="HI0933_like_1st"/>
    <property type="match status" value="1"/>
</dbReference>
<dbReference type="RefSeq" id="WP_117602241.1">
    <property type="nucleotide sequence ID" value="NZ_BHGK01000001.1"/>
</dbReference>
<keyword evidence="8" id="KW-1185">Reference proteome</keyword>
<evidence type="ECO:0000259" key="5">
    <source>
        <dbReference type="Pfam" id="PF03486"/>
    </source>
</evidence>
<dbReference type="NCBIfam" id="TIGR00275">
    <property type="entry name" value="aminoacetone oxidase family FAD-binding enzyme"/>
    <property type="match status" value="1"/>
</dbReference>
<dbReference type="InterPro" id="IPR036188">
    <property type="entry name" value="FAD/NAD-bd_sf"/>
</dbReference>
<proteinExistence type="predicted"/>
<gene>
    <name evidence="7" type="ORF">KGMB01110_00260</name>
</gene>
<comment type="caution">
    <text evidence="7">The sequence shown here is derived from an EMBL/GenBank/DDBJ whole genome shotgun (WGS) entry which is preliminary data.</text>
</comment>
<evidence type="ECO:0000313" key="8">
    <source>
        <dbReference type="Proteomes" id="UP000265643"/>
    </source>
</evidence>
<dbReference type="PRINTS" id="PR00411">
    <property type="entry name" value="PNDRDTASEI"/>
</dbReference>
<dbReference type="AlphaFoldDB" id="A0A391NYM3"/>
<accession>A0A391NYM3</accession>
<dbReference type="Gene3D" id="2.40.30.10">
    <property type="entry name" value="Translation factors"/>
    <property type="match status" value="1"/>
</dbReference>
<dbReference type="EMBL" id="BHGK01000001">
    <property type="protein sequence ID" value="GCA65590.1"/>
    <property type="molecule type" value="Genomic_DNA"/>
</dbReference>
<evidence type="ECO:0000259" key="6">
    <source>
        <dbReference type="Pfam" id="PF22780"/>
    </source>
</evidence>
<sequence length="418" mass="45496">MKKSETSSQSASGKKVVIVGGGASGMLAAITAARNGAKVVILEHKDRIGKKILSTGNGRCNFTNTLQTPECYRSTDSAFPWKVLSQFPALDTIAFFQKLGIYSKNRNGYLYPYSDQASAVLDALRLELESLKVEIQTETEVMEIRPVKHGFTIRTSKGKVSADRVILSTGSKAAPKTGSDGSGYGLAKSLGHHLTPVVPALVQLRCKESFYKSISGVRLQGTVTLLNGSKEVASDTGEIQITDYGVSGIPVFQISRYAALGLYYKEPVSVRINFMPDFSAEQFQAFLENRIQMHPNCSMEHFFIGLFHKKMSAFFLRLANISPAKQAGALTKTERAKLLNTIQHFETVVEATNSYEKAQICAGGLSTDEIDPDTLESRLIDGLYFAGELLDVDGICGGYNLQWAWSSGYVAGKHAAIS</sequence>
<dbReference type="Gene3D" id="3.50.50.60">
    <property type="entry name" value="FAD/NAD(P)-binding domain"/>
    <property type="match status" value="1"/>
</dbReference>
<keyword evidence="4" id="KW-0175">Coiled coil</keyword>
<dbReference type="InterPro" id="IPR055178">
    <property type="entry name" value="RsdA/BaiN/AoA(So)-like_dom"/>
</dbReference>
<dbReference type="PANTHER" id="PTHR42887">
    <property type="entry name" value="OS12G0638800 PROTEIN"/>
    <property type="match status" value="1"/>
</dbReference>
<evidence type="ECO:0000313" key="7">
    <source>
        <dbReference type="EMBL" id="GCA65590.1"/>
    </source>
</evidence>
<evidence type="ECO:0000256" key="2">
    <source>
        <dbReference type="ARBA" id="ARBA00022630"/>
    </source>
</evidence>
<dbReference type="SUPFAM" id="SSF160996">
    <property type="entry name" value="HI0933 insert domain-like"/>
    <property type="match status" value="1"/>
</dbReference>
<dbReference type="Pfam" id="PF03486">
    <property type="entry name" value="HI0933_like"/>
    <property type="match status" value="1"/>
</dbReference>
<keyword evidence="2" id="KW-0285">Flavoprotein</keyword>
<protein>
    <submittedName>
        <fullName evidence="7">Aminoacetone oxidase family FAD-binding enzyme</fullName>
    </submittedName>
</protein>
<name>A0A391NYM3_9FIRM</name>
<dbReference type="InterPro" id="IPR057661">
    <property type="entry name" value="RsdA/BaiN/AoA(So)_Rossmann"/>
</dbReference>
<reference evidence="8" key="1">
    <citation type="submission" date="2018-09" db="EMBL/GenBank/DDBJ databases">
        <title>Draft Genome Sequence of Mediterraneibacter sp. KCTC 15684.</title>
        <authorList>
            <person name="Kim J.S."/>
            <person name="Han K.I."/>
            <person name="Suh M.K."/>
            <person name="Lee K.C."/>
            <person name="Eom M.K."/>
            <person name="Lee J.H."/>
            <person name="Park S.H."/>
            <person name="Kang S.W."/>
            <person name="Park J.E."/>
            <person name="Oh B.S."/>
            <person name="Yu S.Y."/>
            <person name="Choi S.H."/>
            <person name="Lee D.H."/>
            <person name="Yoon H."/>
            <person name="Kim B."/>
            <person name="Yang S.J."/>
            <person name="Lee J.S."/>
        </authorList>
    </citation>
    <scope>NUCLEOTIDE SEQUENCE [LARGE SCALE GENOMIC DNA]</scope>
    <source>
        <strain evidence="8">KCTC 15684</strain>
    </source>
</reference>
<dbReference type="InterPro" id="IPR004792">
    <property type="entry name" value="BaiN-like"/>
</dbReference>
<feature type="domain" description="RsdA/BaiN/AoA(So)-like Rossmann fold-like" evidence="5">
    <location>
        <begin position="15"/>
        <end position="413"/>
    </location>
</feature>
<dbReference type="Proteomes" id="UP000265643">
    <property type="component" value="Unassembled WGS sequence"/>
</dbReference>
<evidence type="ECO:0000256" key="3">
    <source>
        <dbReference type="ARBA" id="ARBA00022827"/>
    </source>
</evidence>
<dbReference type="InterPro" id="IPR023166">
    <property type="entry name" value="BaiN-like_dom_sf"/>
</dbReference>
<feature type="domain" description="RsdA/BaiN/AoA(So)-like insert" evidence="6">
    <location>
        <begin position="198"/>
        <end position="360"/>
    </location>
</feature>
<comment type="cofactor">
    <cofactor evidence="1">
        <name>FAD</name>
        <dbReference type="ChEBI" id="CHEBI:57692"/>
    </cofactor>
</comment>
<dbReference type="PANTHER" id="PTHR42887:SF2">
    <property type="entry name" value="OS12G0638800 PROTEIN"/>
    <property type="match status" value="1"/>
</dbReference>
<keyword evidence="3" id="KW-0274">FAD</keyword>
<evidence type="ECO:0000256" key="4">
    <source>
        <dbReference type="SAM" id="Coils"/>
    </source>
</evidence>
<dbReference type="Gene3D" id="1.10.8.260">
    <property type="entry name" value="HI0933 insert domain-like"/>
    <property type="match status" value="1"/>
</dbReference>
<feature type="coiled-coil region" evidence="4">
    <location>
        <begin position="114"/>
        <end position="141"/>
    </location>
</feature>
<dbReference type="PRINTS" id="PR00368">
    <property type="entry name" value="FADPNR"/>
</dbReference>
<evidence type="ECO:0000256" key="1">
    <source>
        <dbReference type="ARBA" id="ARBA00001974"/>
    </source>
</evidence>
<organism evidence="7 8">
    <name type="scientific">Mediterraneibacter butyricigenes</name>
    <dbReference type="NCBI Taxonomy" id="2316025"/>
    <lineage>
        <taxon>Bacteria</taxon>
        <taxon>Bacillati</taxon>
        <taxon>Bacillota</taxon>
        <taxon>Clostridia</taxon>
        <taxon>Lachnospirales</taxon>
        <taxon>Lachnospiraceae</taxon>
        <taxon>Mediterraneibacter</taxon>
    </lineage>
</organism>
<dbReference type="SUPFAM" id="SSF51905">
    <property type="entry name" value="FAD/NAD(P)-binding domain"/>
    <property type="match status" value="1"/>
</dbReference>